<feature type="DNA-binding region" description="Homeobox; TALE-type" evidence="5">
    <location>
        <begin position="193"/>
        <end position="256"/>
    </location>
</feature>
<dbReference type="SMART" id="SM01188">
    <property type="entry name" value="ELK"/>
    <property type="match status" value="1"/>
</dbReference>
<dbReference type="SUPFAM" id="SSF46689">
    <property type="entry name" value="Homeodomain-like"/>
    <property type="match status" value="1"/>
</dbReference>
<evidence type="ECO:0000256" key="2">
    <source>
        <dbReference type="ARBA" id="ARBA00023125"/>
    </source>
</evidence>
<dbReference type="InterPro" id="IPR009057">
    <property type="entry name" value="Homeodomain-like_sf"/>
</dbReference>
<dbReference type="PROSITE" id="PS50071">
    <property type="entry name" value="HOMEOBOX_2"/>
    <property type="match status" value="1"/>
</dbReference>
<feature type="domain" description="Homeobox" evidence="8">
    <location>
        <begin position="192"/>
        <end position="255"/>
    </location>
</feature>
<comment type="caution">
    <text evidence="10">The sequence shown here is derived from an EMBL/GenBank/DDBJ whole genome shotgun (WGS) entry which is preliminary data.</text>
</comment>
<protein>
    <recommendedName>
        <fullName evidence="12">Homeobox protein knotted-1-like 1</fullName>
    </recommendedName>
</protein>
<dbReference type="InterPro" id="IPR017970">
    <property type="entry name" value="Homeobox_CS"/>
</dbReference>
<feature type="domain" description="ELK" evidence="9">
    <location>
        <begin position="172"/>
        <end position="192"/>
    </location>
</feature>
<dbReference type="GO" id="GO:0003677">
    <property type="term" value="F:DNA binding"/>
    <property type="evidence" value="ECO:0007669"/>
    <property type="project" value="UniProtKB-UniRule"/>
</dbReference>
<evidence type="ECO:0000256" key="1">
    <source>
        <dbReference type="ARBA" id="ARBA00004123"/>
    </source>
</evidence>
<gene>
    <name evidence="10" type="ORF">QN277_021808</name>
</gene>
<dbReference type="InterPro" id="IPR001356">
    <property type="entry name" value="HD"/>
</dbReference>
<keyword evidence="4 5" id="KW-0539">Nucleus</keyword>
<name>A0AAE1JMS6_9FABA</name>
<feature type="region of interest" description="Disordered" evidence="7">
    <location>
        <begin position="1"/>
        <end position="23"/>
    </location>
</feature>
<evidence type="ECO:0000313" key="10">
    <source>
        <dbReference type="EMBL" id="KAK4273396.1"/>
    </source>
</evidence>
<feature type="region of interest" description="Disordered" evidence="7">
    <location>
        <begin position="133"/>
        <end position="162"/>
    </location>
</feature>
<dbReference type="PROSITE" id="PS00027">
    <property type="entry name" value="HOMEOBOX_1"/>
    <property type="match status" value="1"/>
</dbReference>
<evidence type="ECO:0008006" key="12">
    <source>
        <dbReference type="Google" id="ProtNLM"/>
    </source>
</evidence>
<dbReference type="EMBL" id="JAWXYG010000005">
    <property type="protein sequence ID" value="KAK4273396.1"/>
    <property type="molecule type" value="Genomic_DNA"/>
</dbReference>
<dbReference type="SMART" id="SM00389">
    <property type="entry name" value="HOX"/>
    <property type="match status" value="1"/>
</dbReference>
<organism evidence="10 11">
    <name type="scientific">Acacia crassicarpa</name>
    <name type="common">northern wattle</name>
    <dbReference type="NCBI Taxonomy" id="499986"/>
    <lineage>
        <taxon>Eukaryota</taxon>
        <taxon>Viridiplantae</taxon>
        <taxon>Streptophyta</taxon>
        <taxon>Embryophyta</taxon>
        <taxon>Tracheophyta</taxon>
        <taxon>Spermatophyta</taxon>
        <taxon>Magnoliopsida</taxon>
        <taxon>eudicotyledons</taxon>
        <taxon>Gunneridae</taxon>
        <taxon>Pentapetalae</taxon>
        <taxon>rosids</taxon>
        <taxon>fabids</taxon>
        <taxon>Fabales</taxon>
        <taxon>Fabaceae</taxon>
        <taxon>Caesalpinioideae</taxon>
        <taxon>mimosoid clade</taxon>
        <taxon>Acacieae</taxon>
        <taxon>Acacia</taxon>
    </lineage>
</organism>
<dbReference type="SMART" id="SM01256">
    <property type="entry name" value="KNOX2"/>
    <property type="match status" value="1"/>
</dbReference>
<evidence type="ECO:0000256" key="6">
    <source>
        <dbReference type="PROSITE-ProRule" id="PRU00559"/>
    </source>
</evidence>
<dbReference type="Pfam" id="PF03789">
    <property type="entry name" value="ELK"/>
    <property type="match status" value="1"/>
</dbReference>
<dbReference type="Pfam" id="PF05920">
    <property type="entry name" value="Homeobox_KN"/>
    <property type="match status" value="1"/>
</dbReference>
<evidence type="ECO:0000256" key="3">
    <source>
        <dbReference type="ARBA" id="ARBA00023155"/>
    </source>
</evidence>
<evidence type="ECO:0000259" key="8">
    <source>
        <dbReference type="PROSITE" id="PS50071"/>
    </source>
</evidence>
<dbReference type="PANTHER" id="PTHR11850">
    <property type="entry name" value="HOMEOBOX PROTEIN TRANSCRIPTION FACTORS"/>
    <property type="match status" value="1"/>
</dbReference>
<evidence type="ECO:0000256" key="7">
    <source>
        <dbReference type="SAM" id="MobiDB-lite"/>
    </source>
</evidence>
<reference evidence="10" key="1">
    <citation type="submission" date="2023-10" db="EMBL/GenBank/DDBJ databases">
        <title>Chromosome-level genome of the transformable northern wattle, Acacia crassicarpa.</title>
        <authorList>
            <person name="Massaro I."/>
            <person name="Sinha N.R."/>
            <person name="Poethig S."/>
            <person name="Leichty A.R."/>
        </authorList>
    </citation>
    <scope>NUCLEOTIDE SEQUENCE</scope>
    <source>
        <strain evidence="10">Acra3RX</strain>
        <tissue evidence="10">Leaf</tissue>
    </source>
</reference>
<evidence type="ECO:0000256" key="4">
    <source>
        <dbReference type="ARBA" id="ARBA00023242"/>
    </source>
</evidence>
<sequence length="274" mass="31044">MDHNYRASAHGLPLQAPRTDDSGSDRFFKTQIANHPLYPNLLSAYLACQKVGADPERASLLEEIGHQRPLLHTPPHIGQDPELDSFMESFCGLLHRYKEELSRPFHQASLFLCTMESKLTNLCSGTFAISSSAPLSDEASGSKEKGLSCGDAEAGEGEGDECEGRRFAGEQEVREMLLRKYSGYLSSLREELLKKKKKNKLPKEARMTLLQWWNSYYRWPYPTEEEKLKLSEMTGLDQKQINNWFINQRKRHWKPSEDMRVSVMEGDSGGGGIG</sequence>
<dbReference type="GO" id="GO:0000981">
    <property type="term" value="F:DNA-binding transcription factor activity, RNA polymerase II-specific"/>
    <property type="evidence" value="ECO:0007669"/>
    <property type="project" value="InterPro"/>
</dbReference>
<evidence type="ECO:0000256" key="5">
    <source>
        <dbReference type="PROSITE-ProRule" id="PRU00108"/>
    </source>
</evidence>
<keyword evidence="3 5" id="KW-0371">Homeobox</keyword>
<comment type="similarity">
    <text evidence="6">Belongs to the TALE/KNOX homeobox family.</text>
</comment>
<dbReference type="Gene3D" id="1.10.10.60">
    <property type="entry name" value="Homeodomain-like"/>
    <property type="match status" value="1"/>
</dbReference>
<dbReference type="GO" id="GO:0005634">
    <property type="term" value="C:nucleus"/>
    <property type="evidence" value="ECO:0007669"/>
    <property type="project" value="UniProtKB-SubCell"/>
</dbReference>
<dbReference type="InterPro" id="IPR005541">
    <property type="entry name" value="KNOX2"/>
</dbReference>
<dbReference type="Proteomes" id="UP001293593">
    <property type="component" value="Unassembled WGS sequence"/>
</dbReference>
<keyword evidence="11" id="KW-1185">Reference proteome</keyword>
<dbReference type="AlphaFoldDB" id="A0AAE1JMS6"/>
<comment type="subcellular location">
    <subcellularLocation>
        <location evidence="1 5">Nucleus</location>
    </subcellularLocation>
</comment>
<dbReference type="InterPro" id="IPR005540">
    <property type="entry name" value="KNOX1"/>
</dbReference>
<accession>A0AAE1JMS6</accession>
<evidence type="ECO:0000259" key="9">
    <source>
        <dbReference type="PROSITE" id="PS51213"/>
    </source>
</evidence>
<dbReference type="Pfam" id="PF03791">
    <property type="entry name" value="KNOX2"/>
    <property type="match status" value="1"/>
</dbReference>
<dbReference type="InterPro" id="IPR005539">
    <property type="entry name" value="ELK_dom"/>
</dbReference>
<dbReference type="PROSITE" id="PS51213">
    <property type="entry name" value="ELK"/>
    <property type="match status" value="1"/>
</dbReference>
<dbReference type="InterPro" id="IPR008422">
    <property type="entry name" value="KN_HD"/>
</dbReference>
<proteinExistence type="inferred from homology"/>
<dbReference type="CDD" id="cd00086">
    <property type="entry name" value="homeodomain"/>
    <property type="match status" value="1"/>
</dbReference>
<evidence type="ECO:0000313" key="11">
    <source>
        <dbReference type="Proteomes" id="UP001293593"/>
    </source>
</evidence>
<dbReference type="Pfam" id="PF03790">
    <property type="entry name" value="KNOX1"/>
    <property type="match status" value="1"/>
</dbReference>
<dbReference type="InterPro" id="IPR050224">
    <property type="entry name" value="TALE_homeobox"/>
</dbReference>
<dbReference type="SMART" id="SM01255">
    <property type="entry name" value="KNOX1"/>
    <property type="match status" value="1"/>
</dbReference>
<keyword evidence="2 5" id="KW-0238">DNA-binding</keyword>